<proteinExistence type="predicted"/>
<dbReference type="AlphaFoldDB" id="A0A2I0I2P3"/>
<gene>
    <name evidence="2" type="ORF">CRG98_041509</name>
</gene>
<evidence type="ECO:0000313" key="2">
    <source>
        <dbReference type="EMBL" id="PKI38103.1"/>
    </source>
</evidence>
<accession>A0A2I0I2P3</accession>
<dbReference type="EMBL" id="PGOL01004218">
    <property type="protein sequence ID" value="PKI38103.1"/>
    <property type="molecule type" value="Genomic_DNA"/>
</dbReference>
<feature type="region of interest" description="Disordered" evidence="1">
    <location>
        <begin position="34"/>
        <end position="61"/>
    </location>
</feature>
<organism evidence="2 3">
    <name type="scientific">Punica granatum</name>
    <name type="common">Pomegranate</name>
    <dbReference type="NCBI Taxonomy" id="22663"/>
    <lineage>
        <taxon>Eukaryota</taxon>
        <taxon>Viridiplantae</taxon>
        <taxon>Streptophyta</taxon>
        <taxon>Embryophyta</taxon>
        <taxon>Tracheophyta</taxon>
        <taxon>Spermatophyta</taxon>
        <taxon>Magnoliopsida</taxon>
        <taxon>eudicotyledons</taxon>
        <taxon>Gunneridae</taxon>
        <taxon>Pentapetalae</taxon>
        <taxon>rosids</taxon>
        <taxon>malvids</taxon>
        <taxon>Myrtales</taxon>
        <taxon>Lythraceae</taxon>
        <taxon>Punica</taxon>
    </lineage>
</organism>
<keyword evidence="3" id="KW-1185">Reference proteome</keyword>
<name>A0A2I0I2P3_PUNGR</name>
<comment type="caution">
    <text evidence="2">The sequence shown here is derived from an EMBL/GenBank/DDBJ whole genome shotgun (WGS) entry which is preliminary data.</text>
</comment>
<reference evidence="2 3" key="1">
    <citation type="submission" date="2017-11" db="EMBL/GenBank/DDBJ databases">
        <title>De-novo sequencing of pomegranate (Punica granatum L.) genome.</title>
        <authorList>
            <person name="Akparov Z."/>
            <person name="Amiraslanov A."/>
            <person name="Hajiyeva S."/>
            <person name="Abbasov M."/>
            <person name="Kaur K."/>
            <person name="Hamwieh A."/>
            <person name="Solovyev V."/>
            <person name="Salamov A."/>
            <person name="Braich B."/>
            <person name="Kosarev P."/>
            <person name="Mahmoud A."/>
            <person name="Hajiyev E."/>
            <person name="Babayeva S."/>
            <person name="Izzatullayeva V."/>
            <person name="Mammadov A."/>
            <person name="Mammadov A."/>
            <person name="Sharifova S."/>
            <person name="Ojaghi J."/>
            <person name="Eynullazada K."/>
            <person name="Bayramov B."/>
            <person name="Abdulazimova A."/>
            <person name="Shahmuradov I."/>
        </authorList>
    </citation>
    <scope>NUCLEOTIDE SEQUENCE [LARGE SCALE GENOMIC DNA]</scope>
    <source>
        <strain evidence="3">cv. AG2017</strain>
        <tissue evidence="2">Leaf</tissue>
    </source>
</reference>
<protein>
    <submittedName>
        <fullName evidence="2">Uncharacterized protein</fullName>
    </submittedName>
</protein>
<sequence>MGHIHCRWVIQTDGLDRWTWAELLDCWLSLAPGCGKESEKWQRESGNSDGTDRPESVKSGRRQTRLAVRLVRAVSVDRDGIFVRGQLHWIPKRPRIASAVVSGGEHA</sequence>
<dbReference type="Proteomes" id="UP000233551">
    <property type="component" value="Unassembled WGS sequence"/>
</dbReference>
<evidence type="ECO:0000256" key="1">
    <source>
        <dbReference type="SAM" id="MobiDB-lite"/>
    </source>
</evidence>
<evidence type="ECO:0000313" key="3">
    <source>
        <dbReference type="Proteomes" id="UP000233551"/>
    </source>
</evidence>